<organism evidence="6 7">
    <name type="scientific">Didymella rabiei</name>
    <name type="common">Chickpea ascochyta blight fungus</name>
    <name type="synonym">Mycosphaerella rabiei</name>
    <dbReference type="NCBI Taxonomy" id="5454"/>
    <lineage>
        <taxon>Eukaryota</taxon>
        <taxon>Fungi</taxon>
        <taxon>Dikarya</taxon>
        <taxon>Ascomycota</taxon>
        <taxon>Pezizomycotina</taxon>
        <taxon>Dothideomycetes</taxon>
        <taxon>Pleosporomycetidae</taxon>
        <taxon>Pleosporales</taxon>
        <taxon>Pleosporineae</taxon>
        <taxon>Didymellaceae</taxon>
        <taxon>Ascochyta</taxon>
    </lineage>
</organism>
<gene>
    <name evidence="6" type="ORF">ST47_g4322</name>
</gene>
<dbReference type="SUPFAM" id="SSF48403">
    <property type="entry name" value="Ankyrin repeat"/>
    <property type="match status" value="1"/>
</dbReference>
<evidence type="ECO:0000313" key="7">
    <source>
        <dbReference type="Proteomes" id="UP000076837"/>
    </source>
</evidence>
<feature type="compositionally biased region" description="Polar residues" evidence="4">
    <location>
        <begin position="378"/>
        <end position="393"/>
    </location>
</feature>
<keyword evidence="2 3" id="KW-0040">ANK repeat</keyword>
<evidence type="ECO:0000256" key="1">
    <source>
        <dbReference type="ARBA" id="ARBA00022737"/>
    </source>
</evidence>
<dbReference type="Gene3D" id="3.40.50.300">
    <property type="entry name" value="P-loop containing nucleotide triphosphate hydrolases"/>
    <property type="match status" value="1"/>
</dbReference>
<keyword evidence="1" id="KW-0677">Repeat</keyword>
<dbReference type="Pfam" id="PF12796">
    <property type="entry name" value="Ank_2"/>
    <property type="match status" value="1"/>
</dbReference>
<dbReference type="InterPro" id="IPR036770">
    <property type="entry name" value="Ankyrin_rpt-contain_sf"/>
</dbReference>
<dbReference type="AlphaFoldDB" id="A0A163FVC3"/>
<keyword evidence="7" id="KW-1185">Reference proteome</keyword>
<proteinExistence type="predicted"/>
<dbReference type="EMBL" id="JYNV01000155">
    <property type="protein sequence ID" value="KZM24553.1"/>
    <property type="molecule type" value="Genomic_DNA"/>
</dbReference>
<dbReference type="PROSITE" id="PS50088">
    <property type="entry name" value="ANK_REPEAT"/>
    <property type="match status" value="2"/>
</dbReference>
<sequence length="925" mass="102948">MDIVDRLRRTGLSGVVSLPQLVVCGDRSSGKSSVLEAITEIPFPRKENLCTRFATEIILRRDPTSSIEIAINPDKNRPEHEQKELRSFNKTITDFLQLLAIIQDATAAMYFEVHQPDDSGPDVVPDDDAAWAQVGEQMAKAWANVEARAQNPFQEGERDEVNPWLEWTQWLPYLVGMERPELMKEFMSAAQQRPNTMQISLCDPSQWSGPHLERSERLLKKSKRRSTKSKPTWNWRENVNFCFANRVQPTVGAFIQESLPQIRSVNDHMVVDAFAAVLTTEAKESGPELVESRISLLVSFSYAILKKPDLQVNHAKDWRNGALIAHAIIDDLVREGMKPVQATILLIMYLYSRPTAALLTDEQGNGCSNLSLQPLQDSSNAQTSLTTSRPQNLSSATTSSSSRVPGIISDPLALQVDFELPVKRINVMRAGAYDNRLHRARNVDLTKQGTLREPHYQVSWIQEAEHAFKLRPKIFSSTSMERPLIENNSPVPQEIRIDVLIETGNPCVVDIKETALLSPCQLGKTTAMSTLKNEVGTFGNVRSLSDGVRELLWQPLDSVPASPNGSATVKRTTADVSTHAQDDWLQTFSHVEEINPSDVVDSVLNSWDNRFNRFFRASLSTRTNAALNIHNLTNVYNTRFPYASQQFFSRISVELPYESAIFSLVQCGDIDGTRTLLTSGKTSLDAVDPYGLGLLYLSTPEETMLDNILCSRAMGHHSSRDMMSAFADIAYLFKSNTTDLRTKYVASREFTEVHEILLKLNDDDDGLSNSLRSLNAQGELPSVIDRPDHRGRSPLAWAIEYGWADAARMLIEFGADSNQSRHSVKGASPLLHLAVAGPNLGQFREVMRILLRAGADINAKDHKEWTAVHVVASWSSGDMMVDLVKEHPDLSAVTNTGHSALDLAVDAGADDLMVVLLRGSSCYEG</sequence>
<accession>A0A163FVC3</accession>
<dbReference type="Gene3D" id="1.25.40.20">
    <property type="entry name" value="Ankyrin repeat-containing domain"/>
    <property type="match status" value="1"/>
</dbReference>
<evidence type="ECO:0000313" key="6">
    <source>
        <dbReference type="EMBL" id="KZM24553.1"/>
    </source>
</evidence>
<dbReference type="InterPro" id="IPR027417">
    <property type="entry name" value="P-loop_NTPase"/>
</dbReference>
<name>A0A163FVC3_DIDRA</name>
<dbReference type="SMART" id="SM00248">
    <property type="entry name" value="ANK"/>
    <property type="match status" value="5"/>
</dbReference>
<evidence type="ECO:0000256" key="3">
    <source>
        <dbReference type="PROSITE-ProRule" id="PRU00023"/>
    </source>
</evidence>
<dbReference type="InterPro" id="IPR002110">
    <property type="entry name" value="Ankyrin_rpt"/>
</dbReference>
<feature type="repeat" description="ANK" evidence="3">
    <location>
        <begin position="826"/>
        <end position="862"/>
    </location>
</feature>
<protein>
    <submittedName>
        <fullName evidence="6">GTPase</fullName>
    </submittedName>
</protein>
<evidence type="ECO:0000259" key="5">
    <source>
        <dbReference type="Pfam" id="PF00350"/>
    </source>
</evidence>
<feature type="domain" description="Dynamin N-terminal" evidence="5">
    <location>
        <begin position="21"/>
        <end position="108"/>
    </location>
</feature>
<dbReference type="InterPro" id="IPR022812">
    <property type="entry name" value="Dynamin"/>
</dbReference>
<dbReference type="Pfam" id="PF00350">
    <property type="entry name" value="Dynamin_N"/>
    <property type="match status" value="1"/>
</dbReference>
<dbReference type="STRING" id="5454.A0A163FVC3"/>
<dbReference type="PROSITE" id="PS50297">
    <property type="entry name" value="ANK_REP_REGION"/>
    <property type="match status" value="2"/>
</dbReference>
<dbReference type="PANTHER" id="PTHR24171:SF9">
    <property type="entry name" value="ANKYRIN REPEAT DOMAIN-CONTAINING PROTEIN 39"/>
    <property type="match status" value="1"/>
</dbReference>
<comment type="caution">
    <text evidence="6">The sequence shown here is derived from an EMBL/GenBank/DDBJ whole genome shotgun (WGS) entry which is preliminary data.</text>
</comment>
<dbReference type="PANTHER" id="PTHR24171">
    <property type="entry name" value="ANKYRIN REPEAT DOMAIN-CONTAINING PROTEIN 39-RELATED"/>
    <property type="match status" value="1"/>
</dbReference>
<dbReference type="Proteomes" id="UP000076837">
    <property type="component" value="Unassembled WGS sequence"/>
</dbReference>
<dbReference type="SUPFAM" id="SSF52540">
    <property type="entry name" value="P-loop containing nucleoside triphosphate hydrolases"/>
    <property type="match status" value="1"/>
</dbReference>
<dbReference type="PRINTS" id="PR00195">
    <property type="entry name" value="DYNAMIN"/>
</dbReference>
<evidence type="ECO:0000256" key="2">
    <source>
        <dbReference type="ARBA" id="ARBA00023043"/>
    </source>
</evidence>
<feature type="repeat" description="ANK" evidence="3">
    <location>
        <begin position="790"/>
        <end position="822"/>
    </location>
</feature>
<evidence type="ECO:0000256" key="4">
    <source>
        <dbReference type="SAM" id="MobiDB-lite"/>
    </source>
</evidence>
<dbReference type="InterPro" id="IPR045063">
    <property type="entry name" value="Dynamin_N"/>
</dbReference>
<reference evidence="6 7" key="1">
    <citation type="journal article" date="2016" name="Sci. Rep.">
        <title>Draft genome sequencing and secretome analysis of fungal phytopathogen Ascochyta rabiei provides insight into the necrotrophic effector repertoire.</title>
        <authorList>
            <person name="Verma S."/>
            <person name="Gazara R.K."/>
            <person name="Nizam S."/>
            <person name="Parween S."/>
            <person name="Chattopadhyay D."/>
            <person name="Verma P.K."/>
        </authorList>
    </citation>
    <scope>NUCLEOTIDE SEQUENCE [LARGE SCALE GENOMIC DNA]</scope>
    <source>
        <strain evidence="6 7">ArDII</strain>
    </source>
</reference>
<feature type="region of interest" description="Disordered" evidence="4">
    <location>
        <begin position="378"/>
        <end position="403"/>
    </location>
</feature>